<gene>
    <name evidence="2" type="ORF">AVDCRST_MAG08-4429</name>
</gene>
<evidence type="ECO:0000256" key="1">
    <source>
        <dbReference type="SAM" id="MobiDB-lite"/>
    </source>
</evidence>
<dbReference type="EMBL" id="CADCTG010000356">
    <property type="protein sequence ID" value="CAA9288587.1"/>
    <property type="molecule type" value="Genomic_DNA"/>
</dbReference>
<protein>
    <submittedName>
        <fullName evidence="2">Uncharacterized protein</fullName>
    </submittedName>
</protein>
<accession>A0A6J4JVQ6</accession>
<feature type="region of interest" description="Disordered" evidence="1">
    <location>
        <begin position="1"/>
        <end position="29"/>
    </location>
</feature>
<proteinExistence type="predicted"/>
<organism evidence="2">
    <name type="scientific">uncultured Acetobacteraceae bacterium</name>
    <dbReference type="NCBI Taxonomy" id="169975"/>
    <lineage>
        <taxon>Bacteria</taxon>
        <taxon>Pseudomonadati</taxon>
        <taxon>Pseudomonadota</taxon>
        <taxon>Alphaproteobacteria</taxon>
        <taxon>Acetobacterales</taxon>
        <taxon>Acetobacteraceae</taxon>
        <taxon>environmental samples</taxon>
    </lineage>
</organism>
<dbReference type="AlphaFoldDB" id="A0A6J4JVQ6"/>
<evidence type="ECO:0000313" key="2">
    <source>
        <dbReference type="EMBL" id="CAA9288587.1"/>
    </source>
</evidence>
<sequence length="60" mass="6501">MRASVDGPARPRLARRRPQREATRSLLPSALRRRWPTKLCAAVASATAGAMPENSCVTPS</sequence>
<reference evidence="2" key="1">
    <citation type="submission" date="2020-02" db="EMBL/GenBank/DDBJ databases">
        <authorList>
            <person name="Meier V. D."/>
        </authorList>
    </citation>
    <scope>NUCLEOTIDE SEQUENCE</scope>
    <source>
        <strain evidence="2">AVDCRST_MAG08</strain>
    </source>
</reference>
<name>A0A6J4JVQ6_9PROT</name>